<protein>
    <recommendedName>
        <fullName evidence="8">Alpha-1A adrenergic receptor</fullName>
    </recommendedName>
</protein>
<reference evidence="6 7" key="1">
    <citation type="journal article" date="2022" name="Gigascience">
        <title>A chromosome-level genome assembly and annotation of the desert horned lizard, Phrynosoma platyrhinos, provides insight into chromosomal rearrangements among reptiles.</title>
        <authorList>
            <person name="Koochekian N."/>
            <person name="Ascanio A."/>
            <person name="Farleigh K."/>
            <person name="Card D.C."/>
            <person name="Schield D.R."/>
            <person name="Castoe T.A."/>
            <person name="Jezkova T."/>
        </authorList>
    </citation>
    <scope>NUCLEOTIDE SEQUENCE [LARGE SCALE GENOMIC DNA]</scope>
    <source>
        <tissue evidence="6">Liver</tissue>
    </source>
</reference>
<evidence type="ECO:0000313" key="7">
    <source>
        <dbReference type="Proteomes" id="UP000826234"/>
    </source>
</evidence>
<dbReference type="SUPFAM" id="SSF81321">
    <property type="entry name" value="Family A G protein-coupled receptor-like"/>
    <property type="match status" value="1"/>
</dbReference>
<evidence type="ECO:0000256" key="5">
    <source>
        <dbReference type="ARBA" id="ARBA00023224"/>
    </source>
</evidence>
<dbReference type="Gene3D" id="1.10.1220.70">
    <property type="match status" value="1"/>
</dbReference>
<comment type="subcellular location">
    <subcellularLocation>
        <location evidence="1">Membrane</location>
        <topology evidence="1">Multi-pass membrane protein</topology>
    </subcellularLocation>
</comment>
<keyword evidence="4" id="KW-0325">Glycoprotein</keyword>
<evidence type="ECO:0000256" key="3">
    <source>
        <dbReference type="ARBA" id="ARBA00023170"/>
    </source>
</evidence>
<keyword evidence="5" id="KW-0807">Transducer</keyword>
<gene>
    <name evidence="6" type="ORF">JD844_031180</name>
</gene>
<evidence type="ECO:0000256" key="4">
    <source>
        <dbReference type="ARBA" id="ARBA00023180"/>
    </source>
</evidence>
<evidence type="ECO:0000256" key="2">
    <source>
        <dbReference type="ARBA" id="ARBA00023040"/>
    </source>
</evidence>
<evidence type="ECO:0000256" key="1">
    <source>
        <dbReference type="ARBA" id="ARBA00004141"/>
    </source>
</evidence>
<dbReference type="PANTHER" id="PTHR24248">
    <property type="entry name" value="ADRENERGIC RECEPTOR-RELATED G-PROTEIN COUPLED RECEPTOR"/>
    <property type="match status" value="1"/>
</dbReference>
<proteinExistence type="predicted"/>
<evidence type="ECO:0008006" key="8">
    <source>
        <dbReference type="Google" id="ProtNLM"/>
    </source>
</evidence>
<comment type="caution">
    <text evidence="6">The sequence shown here is derived from an EMBL/GenBank/DDBJ whole genome shotgun (WGS) entry which is preliminary data.</text>
</comment>
<accession>A0ABQ7T0N6</accession>
<sequence length="218" mass="24036">MLQSQLKLQALTAESGRDCDHAPGFGEKGVGTLEEDKCMVSTQKKSSFFPDWKPSDTIFKIAFWLGYLNSCINPIIYPCSSQEFKKAFQNVLKGQCLPRKYSANKYTPAFNIHHSGNHNAEAPKDIVCIPVSSGKNFYEISKSDSICEWKLFSAMQSMSTKGTGSKDKSSCSTAKVKSKGFLRVCCCANTSEDNHPKGQKVPTIKIHTISISDNGEDV</sequence>
<dbReference type="Proteomes" id="UP000826234">
    <property type="component" value="Unassembled WGS sequence"/>
</dbReference>
<keyword evidence="7" id="KW-1185">Reference proteome</keyword>
<dbReference type="PRINTS" id="PR00557">
    <property type="entry name" value="ADRENRGCA1AR"/>
</dbReference>
<keyword evidence="2" id="KW-0297">G-protein coupled receptor</keyword>
<name>A0ABQ7T0N6_PHRPL</name>
<dbReference type="PANTHER" id="PTHR24248:SF16">
    <property type="entry name" value="ALPHA-1A ADRENERGIC RECEPTOR"/>
    <property type="match status" value="1"/>
</dbReference>
<evidence type="ECO:0000313" key="6">
    <source>
        <dbReference type="EMBL" id="KAH0623160.1"/>
    </source>
</evidence>
<organism evidence="6 7">
    <name type="scientific">Phrynosoma platyrhinos</name>
    <name type="common">Desert horned lizard</name>
    <dbReference type="NCBI Taxonomy" id="52577"/>
    <lineage>
        <taxon>Eukaryota</taxon>
        <taxon>Metazoa</taxon>
        <taxon>Chordata</taxon>
        <taxon>Craniata</taxon>
        <taxon>Vertebrata</taxon>
        <taxon>Euteleostomi</taxon>
        <taxon>Lepidosauria</taxon>
        <taxon>Squamata</taxon>
        <taxon>Bifurcata</taxon>
        <taxon>Unidentata</taxon>
        <taxon>Episquamata</taxon>
        <taxon>Toxicofera</taxon>
        <taxon>Iguania</taxon>
        <taxon>Phrynosomatidae</taxon>
        <taxon>Phrynosomatinae</taxon>
        <taxon>Phrynosoma</taxon>
    </lineage>
</organism>
<keyword evidence="3" id="KW-0675">Receptor</keyword>
<dbReference type="InterPro" id="IPR001004">
    <property type="entry name" value="ADRA1A_rcpt"/>
</dbReference>
<dbReference type="EMBL" id="JAIPUX010003283">
    <property type="protein sequence ID" value="KAH0623160.1"/>
    <property type="molecule type" value="Genomic_DNA"/>
</dbReference>